<gene>
    <name evidence="2" type="ORF">SAMN04488124_2297</name>
</gene>
<keyword evidence="3" id="KW-1185">Reference proteome</keyword>
<name>A0A1I6HJA7_9EURY</name>
<keyword evidence="1" id="KW-0812">Transmembrane</keyword>
<feature type="transmembrane region" description="Helical" evidence="1">
    <location>
        <begin position="61"/>
        <end position="81"/>
    </location>
</feature>
<protein>
    <submittedName>
        <fullName evidence="2">Uncharacterized protein</fullName>
    </submittedName>
</protein>
<dbReference type="Proteomes" id="UP000243250">
    <property type="component" value="Unassembled WGS sequence"/>
</dbReference>
<sequence length="121" mass="12281">MTDSHPRPVGVLVRALVAGCFVGGGVLALHSQRLVLAGFAFLVGYTMLATAAVVQGQRRRGVGLSLSGLGWMSVAAGVAVGTMPGTGLTLVVVGVALLVAGTGVVLWPMLRRRRGETGTAE</sequence>
<dbReference type="EMBL" id="FOYS01000003">
    <property type="protein sequence ID" value="SFR54390.1"/>
    <property type="molecule type" value="Genomic_DNA"/>
</dbReference>
<organism evidence="2 3">
    <name type="scientific">Halogeometricum limi</name>
    <dbReference type="NCBI Taxonomy" id="555875"/>
    <lineage>
        <taxon>Archaea</taxon>
        <taxon>Methanobacteriati</taxon>
        <taxon>Methanobacteriota</taxon>
        <taxon>Stenosarchaea group</taxon>
        <taxon>Halobacteria</taxon>
        <taxon>Halobacteriales</taxon>
        <taxon>Haloferacaceae</taxon>
        <taxon>Halogeometricum</taxon>
    </lineage>
</organism>
<evidence type="ECO:0000313" key="3">
    <source>
        <dbReference type="Proteomes" id="UP000243250"/>
    </source>
</evidence>
<feature type="transmembrane region" description="Helical" evidence="1">
    <location>
        <begin position="12"/>
        <end position="29"/>
    </location>
</feature>
<keyword evidence="1" id="KW-0472">Membrane</keyword>
<reference evidence="3" key="1">
    <citation type="submission" date="2016-10" db="EMBL/GenBank/DDBJ databases">
        <authorList>
            <person name="Varghese N."/>
            <person name="Submissions S."/>
        </authorList>
    </citation>
    <scope>NUCLEOTIDE SEQUENCE [LARGE SCALE GENOMIC DNA]</scope>
    <source>
        <strain evidence="3">CGMCC 1.8711</strain>
    </source>
</reference>
<feature type="transmembrane region" description="Helical" evidence="1">
    <location>
        <begin position="87"/>
        <end position="107"/>
    </location>
</feature>
<keyword evidence="1" id="KW-1133">Transmembrane helix</keyword>
<dbReference type="OrthoDB" id="385033at2157"/>
<dbReference type="RefSeq" id="WP_089880791.1">
    <property type="nucleotide sequence ID" value="NZ_FOYS01000003.1"/>
</dbReference>
<dbReference type="AlphaFoldDB" id="A0A1I6HJA7"/>
<evidence type="ECO:0000313" key="2">
    <source>
        <dbReference type="EMBL" id="SFR54390.1"/>
    </source>
</evidence>
<accession>A0A1I6HJA7</accession>
<proteinExistence type="predicted"/>
<feature type="transmembrane region" description="Helical" evidence="1">
    <location>
        <begin position="35"/>
        <end position="54"/>
    </location>
</feature>
<evidence type="ECO:0000256" key="1">
    <source>
        <dbReference type="SAM" id="Phobius"/>
    </source>
</evidence>